<feature type="region of interest" description="Disordered" evidence="1">
    <location>
        <begin position="439"/>
        <end position="495"/>
    </location>
</feature>
<organism evidence="2 3">
    <name type="scientific">Eumeta variegata</name>
    <name type="common">Bagworm moth</name>
    <name type="synonym">Eumeta japonica</name>
    <dbReference type="NCBI Taxonomy" id="151549"/>
    <lineage>
        <taxon>Eukaryota</taxon>
        <taxon>Metazoa</taxon>
        <taxon>Ecdysozoa</taxon>
        <taxon>Arthropoda</taxon>
        <taxon>Hexapoda</taxon>
        <taxon>Insecta</taxon>
        <taxon>Pterygota</taxon>
        <taxon>Neoptera</taxon>
        <taxon>Endopterygota</taxon>
        <taxon>Lepidoptera</taxon>
        <taxon>Glossata</taxon>
        <taxon>Ditrysia</taxon>
        <taxon>Tineoidea</taxon>
        <taxon>Psychidae</taxon>
        <taxon>Oiketicinae</taxon>
        <taxon>Eumeta</taxon>
    </lineage>
</organism>
<feature type="region of interest" description="Disordered" evidence="1">
    <location>
        <begin position="366"/>
        <end position="390"/>
    </location>
</feature>
<gene>
    <name evidence="2" type="ORF">EVAR_16893_1</name>
</gene>
<dbReference type="Proteomes" id="UP000299102">
    <property type="component" value="Unassembled WGS sequence"/>
</dbReference>
<name>A0A4C1TV85_EUMVA</name>
<feature type="region of interest" description="Disordered" evidence="1">
    <location>
        <begin position="137"/>
        <end position="157"/>
    </location>
</feature>
<feature type="compositionally biased region" description="Polar residues" evidence="1">
    <location>
        <begin position="440"/>
        <end position="457"/>
    </location>
</feature>
<protein>
    <submittedName>
        <fullName evidence="2">Uncharacterized protein</fullName>
    </submittedName>
</protein>
<dbReference type="AlphaFoldDB" id="A0A4C1TV85"/>
<sequence length="681" mass="75454">MAARRGARPRFFHRHCARPCSLILYLYRSRPNAPDLTVLICTSLSTNMQLRRNLLLAPGLTLAVAKVRNNYWMPTVGAVCLCTFYCHRPLTASRGKSFYFHRFATVRLASGRGQIIAHTRETGRRLNSVIYDGARAHRRGGGMRPGTRTSIRRGPKQTAPSARSYVEFECCLNDQIRGPGSAGEGLGGGTEGNGFGTSFSAGELTPGDRLLPVLAKGFAFYPWFEGIIFKTPGAPGHSCSNRLQIVRVLVIKATHGGALHSLIHRLRQALHSLIHRLHVRHCTASYTDYTSGTAQPHTQTTRQALHSLIHRLHVRHCTASYTDYTSGTAQPHTQTTRQALHSPIHRLHVRHCSPYSDYVGHWPHTQTTRQGTAQAHTQTTSGTAQPIHRLRPGTAYPYQTTRQTAQAAYTDYVGHCTAHTLRSGCTACTQTTRRALHWPHTQTTSGAASYTDYTSGAAQPHAETASGTAQPHAQTTRQTAQPHTDYVGTAQPHAQTTSGTALIPDYVRHCTAHTQTTSGTAAYLETTSGTAQLIHRLRQALHTSSYHQALHTSGRLHSLIQRLHVRHCTASYRDYTSGTAQPHTETTRQALHSLIQRLHVRHCTASYRDYTSGTAQPHTETTRQALHSLIQRLHVRHCTASYRDYTSGTAQPHTEITRQALHSLIHRLHVRHCTASYTGYT</sequence>
<evidence type="ECO:0000256" key="1">
    <source>
        <dbReference type="SAM" id="MobiDB-lite"/>
    </source>
</evidence>
<proteinExistence type="predicted"/>
<evidence type="ECO:0000313" key="3">
    <source>
        <dbReference type="Proteomes" id="UP000299102"/>
    </source>
</evidence>
<comment type="caution">
    <text evidence="2">The sequence shown here is derived from an EMBL/GenBank/DDBJ whole genome shotgun (WGS) entry which is preliminary data.</text>
</comment>
<evidence type="ECO:0000313" key="2">
    <source>
        <dbReference type="EMBL" id="GBP17951.1"/>
    </source>
</evidence>
<feature type="compositionally biased region" description="Polar residues" evidence="1">
    <location>
        <begin position="366"/>
        <end position="384"/>
    </location>
</feature>
<keyword evidence="3" id="KW-1185">Reference proteome</keyword>
<reference evidence="2 3" key="1">
    <citation type="journal article" date="2019" name="Commun. Biol.">
        <title>The bagworm genome reveals a unique fibroin gene that provides high tensile strength.</title>
        <authorList>
            <person name="Kono N."/>
            <person name="Nakamura H."/>
            <person name="Ohtoshi R."/>
            <person name="Tomita M."/>
            <person name="Numata K."/>
            <person name="Arakawa K."/>
        </authorList>
    </citation>
    <scope>NUCLEOTIDE SEQUENCE [LARGE SCALE GENOMIC DNA]</scope>
</reference>
<accession>A0A4C1TV85</accession>
<feature type="compositionally biased region" description="Polar residues" evidence="1">
    <location>
        <begin position="465"/>
        <end position="482"/>
    </location>
</feature>
<dbReference type="EMBL" id="BGZK01000092">
    <property type="protein sequence ID" value="GBP17951.1"/>
    <property type="molecule type" value="Genomic_DNA"/>
</dbReference>